<keyword evidence="3" id="KW-0663">Pyridoxal phosphate</keyword>
<organism evidence="5 6">
    <name type="scientific">Thermosipho melanesiensis</name>
    <dbReference type="NCBI Taxonomy" id="46541"/>
    <lineage>
        <taxon>Bacteria</taxon>
        <taxon>Thermotogati</taxon>
        <taxon>Thermotogota</taxon>
        <taxon>Thermotogae</taxon>
        <taxon>Thermotogales</taxon>
        <taxon>Fervidobacteriaceae</taxon>
        <taxon>Thermosipho</taxon>
    </lineage>
</organism>
<dbReference type="Proteomes" id="UP000185490">
    <property type="component" value="Chromosome"/>
</dbReference>
<dbReference type="PIRSF" id="PIRSF000524">
    <property type="entry name" value="SPT"/>
    <property type="match status" value="1"/>
</dbReference>
<proteinExistence type="inferred from homology"/>
<dbReference type="InterPro" id="IPR024169">
    <property type="entry name" value="SP_NH2Trfase/AEP_transaminase"/>
</dbReference>
<comment type="similarity">
    <text evidence="2">Belongs to the class-V pyridoxal-phosphate-dependent aminotransferase family.</text>
</comment>
<keyword evidence="5" id="KW-0808">Transferase</keyword>
<gene>
    <name evidence="5" type="ORF">BW47_04675</name>
</gene>
<dbReference type="Pfam" id="PF00266">
    <property type="entry name" value="Aminotran_5"/>
    <property type="match status" value="1"/>
</dbReference>
<dbReference type="InterPro" id="IPR015421">
    <property type="entry name" value="PyrdxlP-dep_Trfase_major"/>
</dbReference>
<dbReference type="PANTHER" id="PTHR21152:SF40">
    <property type="entry name" value="ALANINE--GLYOXYLATE AMINOTRANSFERASE"/>
    <property type="match status" value="1"/>
</dbReference>
<reference evidence="5 6" key="1">
    <citation type="submission" date="2014-02" db="EMBL/GenBank/DDBJ databases">
        <title>Diversity of Thermotogales isolates from hydrothermal vents.</title>
        <authorList>
            <person name="Haverkamp T.H.A."/>
            <person name="Lossouarn J."/>
            <person name="Geslin C."/>
            <person name="Nesbo C.L."/>
        </authorList>
    </citation>
    <scope>NUCLEOTIDE SEQUENCE [LARGE SCALE GENOMIC DNA]</scope>
    <source>
        <strain evidence="5 6">431</strain>
    </source>
</reference>
<accession>A0ABN4UWG9</accession>
<evidence type="ECO:0000259" key="4">
    <source>
        <dbReference type="Pfam" id="PF00266"/>
    </source>
</evidence>
<dbReference type="InterPro" id="IPR000192">
    <property type="entry name" value="Aminotrans_V_dom"/>
</dbReference>
<sequence>MENEILKIGAKQIPYFRTDEFSQLMFEIEKLFVKILNAPMNSKFILLTASGTGAMEAAVMNLFTEKDKVLVINGGTFGKRFAELCRLHGIDFRTIDLKFGERLTEEHLKPHDNKGYTALLVNIHETSTGQLYDKKLLSEFCKKNDMLFVVDAISSFLADEYDIEKYNIDCTILSSQKALALPPGLSFLILSEKSVERIKNRKPKNMYFNLSDYLSNMERGQTPFTPAVGIVYQLYEKLKNINNVGVRPFIEKTKKLAHHFRENIDNLNVVVPDYSLSNALTPILVENAFEVFLKLKKKGIFVTPSGGSLKNRLLRIGHIGNLTTEDNETLIRNLEEIL</sequence>
<dbReference type="PANTHER" id="PTHR21152">
    <property type="entry name" value="AMINOTRANSFERASE CLASS V"/>
    <property type="match status" value="1"/>
</dbReference>
<dbReference type="RefSeq" id="WP_012057092.1">
    <property type="nucleotide sequence ID" value="NZ_CP007389.1"/>
</dbReference>
<comment type="cofactor">
    <cofactor evidence="1">
        <name>pyridoxal 5'-phosphate</name>
        <dbReference type="ChEBI" id="CHEBI:597326"/>
    </cofactor>
</comment>
<dbReference type="Gene3D" id="3.40.640.10">
    <property type="entry name" value="Type I PLP-dependent aspartate aminotransferase-like (Major domain)"/>
    <property type="match status" value="1"/>
</dbReference>
<feature type="domain" description="Aminotransferase class V" evidence="4">
    <location>
        <begin position="18"/>
        <end position="270"/>
    </location>
</feature>
<name>A0ABN4UWG9_9BACT</name>
<evidence type="ECO:0000256" key="1">
    <source>
        <dbReference type="ARBA" id="ARBA00001933"/>
    </source>
</evidence>
<dbReference type="InterPro" id="IPR015422">
    <property type="entry name" value="PyrdxlP-dep_Trfase_small"/>
</dbReference>
<evidence type="ECO:0000256" key="3">
    <source>
        <dbReference type="ARBA" id="ARBA00022898"/>
    </source>
</evidence>
<keyword evidence="5" id="KW-0032">Aminotransferase</keyword>
<evidence type="ECO:0000256" key="2">
    <source>
        <dbReference type="ARBA" id="ARBA00009236"/>
    </source>
</evidence>
<keyword evidence="6" id="KW-1185">Reference proteome</keyword>
<dbReference type="GO" id="GO:0008483">
    <property type="term" value="F:transaminase activity"/>
    <property type="evidence" value="ECO:0007669"/>
    <property type="project" value="UniProtKB-KW"/>
</dbReference>
<dbReference type="SUPFAM" id="SSF53383">
    <property type="entry name" value="PLP-dependent transferases"/>
    <property type="match status" value="1"/>
</dbReference>
<dbReference type="Gene3D" id="3.90.1150.10">
    <property type="entry name" value="Aspartate Aminotransferase, domain 1"/>
    <property type="match status" value="1"/>
</dbReference>
<evidence type="ECO:0000313" key="6">
    <source>
        <dbReference type="Proteomes" id="UP000185490"/>
    </source>
</evidence>
<dbReference type="InterPro" id="IPR015424">
    <property type="entry name" value="PyrdxlP-dep_Trfase"/>
</dbReference>
<dbReference type="EMBL" id="CP007389">
    <property type="protein sequence ID" value="APT73857.1"/>
    <property type="molecule type" value="Genomic_DNA"/>
</dbReference>
<protein>
    <submittedName>
        <fullName evidence="5">Aspartate aminotransferase</fullName>
    </submittedName>
</protein>
<evidence type="ECO:0000313" key="5">
    <source>
        <dbReference type="EMBL" id="APT73857.1"/>
    </source>
</evidence>